<dbReference type="RefSeq" id="WP_154593516.1">
    <property type="nucleotide sequence ID" value="NZ_WLVL01000037.1"/>
</dbReference>
<dbReference type="InterPro" id="IPR029044">
    <property type="entry name" value="Nucleotide-diphossugar_trans"/>
</dbReference>
<name>A0A6I3I7X4_9MICO</name>
<dbReference type="GO" id="GO:0016740">
    <property type="term" value="F:transferase activity"/>
    <property type="evidence" value="ECO:0007669"/>
    <property type="project" value="UniProtKB-KW"/>
</dbReference>
<evidence type="ECO:0000259" key="1">
    <source>
        <dbReference type="Pfam" id="PF00535"/>
    </source>
</evidence>
<organism evidence="2 3">
    <name type="scientific">Arsenicicoccus cauae</name>
    <dbReference type="NCBI Taxonomy" id="2663847"/>
    <lineage>
        <taxon>Bacteria</taxon>
        <taxon>Bacillati</taxon>
        <taxon>Actinomycetota</taxon>
        <taxon>Actinomycetes</taxon>
        <taxon>Micrococcales</taxon>
        <taxon>Intrasporangiaceae</taxon>
        <taxon>Arsenicicoccus</taxon>
    </lineage>
</organism>
<keyword evidence="3" id="KW-1185">Reference proteome</keyword>
<dbReference type="SUPFAM" id="SSF53448">
    <property type="entry name" value="Nucleotide-diphospho-sugar transferases"/>
    <property type="match status" value="1"/>
</dbReference>
<keyword evidence="2" id="KW-0808">Transferase</keyword>
<comment type="caution">
    <text evidence="2">The sequence shown here is derived from an EMBL/GenBank/DDBJ whole genome shotgun (WGS) entry which is preliminary data.</text>
</comment>
<dbReference type="Pfam" id="PF00535">
    <property type="entry name" value="Glycos_transf_2"/>
    <property type="match status" value="1"/>
</dbReference>
<protein>
    <submittedName>
        <fullName evidence="2">Glycosyltransferase</fullName>
    </submittedName>
</protein>
<dbReference type="InterPro" id="IPR050834">
    <property type="entry name" value="Glycosyltransf_2"/>
</dbReference>
<sequence length="330" mass="36313">MPSPSQPLVSIVIPCYQAQRFLGAAVTSALTQTYPHIEVVATDDGSSDRTPELLAAYGDLVRVVTQDNKGLPGARNAAIHEARGELICLLDADDILLPPYVQAAVDVWAAAGSPRAFVTCDALLMSAAGIVPGRTVLPSGTPSPDRQRQHILENNFVSGFAVFPRRMWEEVGGYDESMRVCEDYDFWARAIYGGWRAEYVTAQHALYRRVSGTLSTQSERMYAGEQEVLRHIAEQYADSLSAQERAFVELRLAQGSAVRQVDLGEHALRRGDRATAAHHFALAARLMPSSRRIRLKAELLRRLPAAGSVYARRLATKDRETGRTFEDTSS</sequence>
<reference evidence="2 3" key="1">
    <citation type="submission" date="2019-11" db="EMBL/GenBank/DDBJ databases">
        <title>Whole genome sequencing identifies a novel species of the genus Arsenicicoccus isolated from human blood.</title>
        <authorList>
            <person name="Jeong J.H."/>
            <person name="Kweon O.J."/>
            <person name="Kim H.R."/>
            <person name="Kim T.-H."/>
            <person name="Ha S.-M."/>
            <person name="Lee M.-K."/>
        </authorList>
    </citation>
    <scope>NUCLEOTIDE SEQUENCE [LARGE SCALE GENOMIC DNA]</scope>
    <source>
        <strain evidence="2 3">MKL-02</strain>
    </source>
</reference>
<dbReference type="AlphaFoldDB" id="A0A6I3I7X4"/>
<feature type="domain" description="Glycosyltransferase 2-like" evidence="1">
    <location>
        <begin position="10"/>
        <end position="112"/>
    </location>
</feature>
<gene>
    <name evidence="2" type="ORF">GGG17_09830</name>
</gene>
<dbReference type="InterPro" id="IPR001173">
    <property type="entry name" value="Glyco_trans_2-like"/>
</dbReference>
<dbReference type="Proteomes" id="UP000431092">
    <property type="component" value="Unassembled WGS sequence"/>
</dbReference>
<dbReference type="PANTHER" id="PTHR43685">
    <property type="entry name" value="GLYCOSYLTRANSFERASE"/>
    <property type="match status" value="1"/>
</dbReference>
<evidence type="ECO:0000313" key="2">
    <source>
        <dbReference type="EMBL" id="MTB72264.1"/>
    </source>
</evidence>
<proteinExistence type="predicted"/>
<dbReference type="EMBL" id="WLVL01000037">
    <property type="protein sequence ID" value="MTB72264.1"/>
    <property type="molecule type" value="Genomic_DNA"/>
</dbReference>
<dbReference type="Gene3D" id="3.90.550.10">
    <property type="entry name" value="Spore Coat Polysaccharide Biosynthesis Protein SpsA, Chain A"/>
    <property type="match status" value="1"/>
</dbReference>
<dbReference type="PANTHER" id="PTHR43685:SF2">
    <property type="entry name" value="GLYCOSYLTRANSFERASE 2-LIKE DOMAIN-CONTAINING PROTEIN"/>
    <property type="match status" value="1"/>
</dbReference>
<evidence type="ECO:0000313" key="3">
    <source>
        <dbReference type="Proteomes" id="UP000431092"/>
    </source>
</evidence>
<accession>A0A6I3I7X4</accession>